<dbReference type="Gene3D" id="3.30.1360.10">
    <property type="entry name" value="RNA polymerase, RBP11-like subunit"/>
    <property type="match status" value="1"/>
</dbReference>
<dbReference type="EMBL" id="WNWQ01000291">
    <property type="protein sequence ID" value="KAE9971539.1"/>
    <property type="molecule type" value="Genomic_DNA"/>
</dbReference>
<dbReference type="NCBIfam" id="NF001988">
    <property type="entry name" value="PRK00783.1"/>
    <property type="match status" value="1"/>
</dbReference>
<evidence type="ECO:0000256" key="5">
    <source>
        <dbReference type="ARBA" id="ARBA00023242"/>
    </source>
</evidence>
<dbReference type="FunFam" id="2.170.120.12:FF:000002">
    <property type="entry name" value="DNA-directed RNA polymerase II subunit RPB3"/>
    <property type="match status" value="1"/>
</dbReference>
<evidence type="ECO:0000256" key="3">
    <source>
        <dbReference type="ARBA" id="ARBA00022478"/>
    </source>
</evidence>
<proteinExistence type="inferred from homology"/>
<evidence type="ECO:0000256" key="6">
    <source>
        <dbReference type="ARBA" id="ARBA00025804"/>
    </source>
</evidence>
<evidence type="ECO:0000313" key="13">
    <source>
        <dbReference type="Proteomes" id="UP000447873"/>
    </source>
</evidence>
<dbReference type="CDD" id="cd07031">
    <property type="entry name" value="RNAP_II_RPB3"/>
    <property type="match status" value="1"/>
</dbReference>
<dbReference type="InterPro" id="IPR011262">
    <property type="entry name" value="DNA-dir_RNA_pol_insert"/>
</dbReference>
<evidence type="ECO:0000313" key="14">
    <source>
        <dbReference type="Proteomes" id="UP000490939"/>
    </source>
</evidence>
<dbReference type="AlphaFoldDB" id="A0A8H3Z4G5"/>
<evidence type="ECO:0000256" key="7">
    <source>
        <dbReference type="ARBA" id="ARBA00072506"/>
    </source>
</evidence>
<dbReference type="GO" id="GO:0003899">
    <property type="term" value="F:DNA-directed RNA polymerase activity"/>
    <property type="evidence" value="ECO:0007669"/>
    <property type="project" value="InterPro"/>
</dbReference>
<evidence type="ECO:0000256" key="8">
    <source>
        <dbReference type="SAM" id="MobiDB-lite"/>
    </source>
</evidence>
<feature type="domain" description="DNA-directed RNA polymerase RpoA/D/Rpb3-type" evidence="9">
    <location>
        <begin position="21"/>
        <end position="265"/>
    </location>
</feature>
<dbReference type="Pfam" id="PF01000">
    <property type="entry name" value="RNA_pol_A_bac"/>
    <property type="match status" value="1"/>
</dbReference>
<dbReference type="EMBL" id="WNWS01000105">
    <property type="protein sequence ID" value="KAE9980322.1"/>
    <property type="molecule type" value="Genomic_DNA"/>
</dbReference>
<dbReference type="PANTHER" id="PTHR11800">
    <property type="entry name" value="DNA-DIRECTED RNA POLYMERASE"/>
    <property type="match status" value="1"/>
</dbReference>
<dbReference type="HAMAP" id="MF_00320">
    <property type="entry name" value="RNApol_arch_Rpo3"/>
    <property type="match status" value="1"/>
</dbReference>
<dbReference type="SUPFAM" id="SSF56553">
    <property type="entry name" value="Insert subdomain of RNA polymerase alpha subunit"/>
    <property type="match status" value="1"/>
</dbReference>
<comment type="subunit">
    <text evidence="2">Component of the RNA polymerase II (Pol II) complex consisting of 12 subunits.</text>
</comment>
<dbReference type="Proteomes" id="UP000433883">
    <property type="component" value="Unassembled WGS sequence"/>
</dbReference>
<reference evidence="12 13" key="1">
    <citation type="submission" date="2018-12" db="EMBL/GenBank/DDBJ databases">
        <title>Venturia inaequalis Genome Resource.</title>
        <authorList>
            <person name="Lichtner F.J."/>
        </authorList>
    </citation>
    <scope>NUCLEOTIDE SEQUENCE [LARGE SCALE GENOMIC DNA]</scope>
    <source>
        <strain evidence="12 13">120213</strain>
        <strain evidence="11">Bline_iso_100314</strain>
        <strain evidence="10 14">DMI_063113</strain>
    </source>
</reference>
<dbReference type="InterPro" id="IPR011263">
    <property type="entry name" value="DNA-dir_RNA_pol_RpoA/D/Rpb3"/>
</dbReference>
<dbReference type="InterPro" id="IPR036643">
    <property type="entry name" value="RNApol_insert_sf"/>
</dbReference>
<dbReference type="Proteomes" id="UP000447873">
    <property type="component" value="Unassembled WGS sequence"/>
</dbReference>
<dbReference type="SMART" id="SM00662">
    <property type="entry name" value="RPOLD"/>
    <property type="match status" value="1"/>
</dbReference>
<keyword evidence="4" id="KW-0804">Transcription</keyword>
<dbReference type="InterPro" id="IPR022842">
    <property type="entry name" value="RNAP_Rpo3/Rpb3/RPAC1"/>
</dbReference>
<sequence>MDFEMDRPEPKVSITAIDEWAVKMTLTEMDISLVNSLRRIMLSEIPTMAIDLVEVESNTSVLADEFICHRLGLVPLSAHAVDNVRYSRECDCENYCEKCTVVLSLHAKCTGSDIMKVYASDLVPHEGRPNEKVGLPVRKDPRGQGVLIAKLRQGQELKMKCVAKKGIAKEHAKWAPTAAIAFEYDPHNNLRHLDLWYEDDKETEWPEGVNDKEETKADDSAPFEFDKKPHKFYMRVETVGGLEPEKIFEEGINVLQKKLATVIGALDGSDANGNMDADYMPRSPGRDDVGAGYTTPFGGGAASQWGGQTAYGGANTPGYGRDNAW</sequence>
<evidence type="ECO:0000259" key="9">
    <source>
        <dbReference type="SMART" id="SM00662"/>
    </source>
</evidence>
<organism evidence="12 13">
    <name type="scientific">Venturia inaequalis</name>
    <name type="common">Apple scab fungus</name>
    <dbReference type="NCBI Taxonomy" id="5025"/>
    <lineage>
        <taxon>Eukaryota</taxon>
        <taxon>Fungi</taxon>
        <taxon>Dikarya</taxon>
        <taxon>Ascomycota</taxon>
        <taxon>Pezizomycotina</taxon>
        <taxon>Dothideomycetes</taxon>
        <taxon>Pleosporomycetidae</taxon>
        <taxon>Venturiales</taxon>
        <taxon>Venturiaceae</taxon>
        <taxon>Venturia</taxon>
    </lineage>
</organism>
<dbReference type="PANTHER" id="PTHR11800:SF2">
    <property type="entry name" value="DNA-DIRECTED RNA POLYMERASE II SUBUNIT RPB3"/>
    <property type="match status" value="1"/>
</dbReference>
<evidence type="ECO:0000256" key="1">
    <source>
        <dbReference type="ARBA" id="ARBA00004123"/>
    </source>
</evidence>
<evidence type="ECO:0000256" key="2">
    <source>
        <dbReference type="ARBA" id="ARBA00011730"/>
    </source>
</evidence>
<evidence type="ECO:0000313" key="12">
    <source>
        <dbReference type="EMBL" id="KAE9980322.1"/>
    </source>
</evidence>
<comment type="subcellular location">
    <subcellularLocation>
        <location evidence="1">Nucleus</location>
    </subcellularLocation>
</comment>
<dbReference type="InterPro" id="IPR050518">
    <property type="entry name" value="Rpo3/RPB3_RNA_Pol_subunit"/>
</dbReference>
<dbReference type="Proteomes" id="UP000490939">
    <property type="component" value="Unassembled WGS sequence"/>
</dbReference>
<gene>
    <name evidence="11" type="ORF">BLS_004404</name>
    <name evidence="10" type="ORF">EG327_010010</name>
    <name evidence="12" type="ORF">EG328_000350</name>
</gene>
<evidence type="ECO:0000256" key="4">
    <source>
        <dbReference type="ARBA" id="ARBA00023163"/>
    </source>
</evidence>
<dbReference type="EMBL" id="WNWR01000694">
    <property type="protein sequence ID" value="KAE9971049.1"/>
    <property type="molecule type" value="Genomic_DNA"/>
</dbReference>
<accession>A0A8H3Z4G5</accession>
<keyword evidence="3" id="KW-0240">DNA-directed RNA polymerase</keyword>
<comment type="caution">
    <text evidence="12">The sequence shown here is derived from an EMBL/GenBank/DDBJ whole genome shotgun (WGS) entry which is preliminary data.</text>
</comment>
<dbReference type="GO" id="GO:0005665">
    <property type="term" value="C:RNA polymerase II, core complex"/>
    <property type="evidence" value="ECO:0007669"/>
    <property type="project" value="TreeGrafter"/>
</dbReference>
<comment type="similarity">
    <text evidence="6">Belongs to the archaeal Rpo3/eukaryotic RPB3 RNA polymerase subunit family.</text>
</comment>
<dbReference type="GO" id="GO:0046983">
    <property type="term" value="F:protein dimerization activity"/>
    <property type="evidence" value="ECO:0007669"/>
    <property type="project" value="InterPro"/>
</dbReference>
<feature type="region of interest" description="Disordered" evidence="8">
    <location>
        <begin position="299"/>
        <end position="325"/>
    </location>
</feature>
<name>A0A8H3Z4G5_VENIN</name>
<dbReference type="GO" id="GO:0006366">
    <property type="term" value="P:transcription by RNA polymerase II"/>
    <property type="evidence" value="ECO:0007669"/>
    <property type="project" value="TreeGrafter"/>
</dbReference>
<evidence type="ECO:0000313" key="10">
    <source>
        <dbReference type="EMBL" id="KAE9971049.1"/>
    </source>
</evidence>
<dbReference type="InterPro" id="IPR036603">
    <property type="entry name" value="RBP11-like"/>
</dbReference>
<dbReference type="Pfam" id="PF01193">
    <property type="entry name" value="RNA_pol_L"/>
    <property type="match status" value="1"/>
</dbReference>
<keyword evidence="14" id="KW-1185">Reference proteome</keyword>
<dbReference type="OrthoDB" id="270173at2759"/>
<protein>
    <recommendedName>
        <fullName evidence="7">DNA-directed RNA polymerase II subunit RPB3</fullName>
    </recommendedName>
</protein>
<keyword evidence="5" id="KW-0539">Nucleus</keyword>
<dbReference type="SUPFAM" id="SSF55257">
    <property type="entry name" value="RBP11-like subunits of RNA polymerase"/>
    <property type="match status" value="1"/>
</dbReference>
<dbReference type="Gene3D" id="2.170.120.12">
    <property type="entry name" value="DNA-directed RNA polymerase, insert domain"/>
    <property type="match status" value="1"/>
</dbReference>
<evidence type="ECO:0000313" key="11">
    <source>
        <dbReference type="EMBL" id="KAE9971539.1"/>
    </source>
</evidence>